<evidence type="ECO:0000256" key="8">
    <source>
        <dbReference type="ARBA" id="ARBA00023235"/>
    </source>
</evidence>
<reference evidence="12" key="1">
    <citation type="submission" date="2021-01" db="EMBL/GenBank/DDBJ databases">
        <title>Whole genome shotgun sequence of Virgisporangium aurantiacum NBRC 16421.</title>
        <authorList>
            <person name="Komaki H."/>
            <person name="Tamura T."/>
        </authorList>
    </citation>
    <scope>NUCLEOTIDE SEQUENCE</scope>
    <source>
        <strain evidence="12">NBRC 16421</strain>
    </source>
</reference>
<organism evidence="12 13">
    <name type="scientific">Virgisporangium aurantiacum</name>
    <dbReference type="NCBI Taxonomy" id="175570"/>
    <lineage>
        <taxon>Bacteria</taxon>
        <taxon>Bacillati</taxon>
        <taxon>Actinomycetota</taxon>
        <taxon>Actinomycetes</taxon>
        <taxon>Micromonosporales</taxon>
        <taxon>Micromonosporaceae</taxon>
        <taxon>Virgisporangium</taxon>
    </lineage>
</organism>
<dbReference type="PANTHER" id="PTHR43725">
    <property type="entry name" value="UDP-GLUCOSE 4-EPIMERASE"/>
    <property type="match status" value="1"/>
</dbReference>
<dbReference type="NCBIfam" id="TIGR01179">
    <property type="entry name" value="galE"/>
    <property type="match status" value="1"/>
</dbReference>
<evidence type="ECO:0000256" key="9">
    <source>
        <dbReference type="ARBA" id="ARBA00031367"/>
    </source>
</evidence>
<evidence type="ECO:0000256" key="10">
    <source>
        <dbReference type="ARBA" id="ARBA00033067"/>
    </source>
</evidence>
<name>A0A8J3ZER7_9ACTN</name>
<dbReference type="SUPFAM" id="SSF51735">
    <property type="entry name" value="NAD(P)-binding Rossmann-fold domains"/>
    <property type="match status" value="1"/>
</dbReference>
<comment type="cofactor">
    <cofactor evidence="2">
        <name>NAD(+)</name>
        <dbReference type="ChEBI" id="CHEBI:57540"/>
    </cofactor>
</comment>
<evidence type="ECO:0000256" key="4">
    <source>
        <dbReference type="ARBA" id="ARBA00007637"/>
    </source>
</evidence>
<dbReference type="EMBL" id="BOPG01000082">
    <property type="protein sequence ID" value="GIJ62732.1"/>
    <property type="molecule type" value="Genomic_DNA"/>
</dbReference>
<accession>A0A8J3ZER7</accession>
<keyword evidence="7" id="KW-0520">NAD</keyword>
<dbReference type="AlphaFoldDB" id="A0A8J3ZER7"/>
<comment type="catalytic activity">
    <reaction evidence="1">
        <text>UDP-alpha-D-glucose = UDP-alpha-D-galactose</text>
        <dbReference type="Rhea" id="RHEA:22168"/>
        <dbReference type="ChEBI" id="CHEBI:58885"/>
        <dbReference type="ChEBI" id="CHEBI:66914"/>
        <dbReference type="EC" id="5.1.3.2"/>
    </reaction>
</comment>
<evidence type="ECO:0000313" key="13">
    <source>
        <dbReference type="Proteomes" id="UP000612585"/>
    </source>
</evidence>
<comment type="similarity">
    <text evidence="4">Belongs to the NAD(P)-dependent epimerase/dehydratase family.</text>
</comment>
<evidence type="ECO:0000256" key="1">
    <source>
        <dbReference type="ARBA" id="ARBA00000083"/>
    </source>
</evidence>
<evidence type="ECO:0000313" key="12">
    <source>
        <dbReference type="EMBL" id="GIJ62732.1"/>
    </source>
</evidence>
<dbReference type="Gene3D" id="3.90.25.10">
    <property type="entry name" value="UDP-galactose 4-epimerase, domain 1"/>
    <property type="match status" value="1"/>
</dbReference>
<evidence type="ECO:0000256" key="6">
    <source>
        <dbReference type="ARBA" id="ARBA00018569"/>
    </source>
</evidence>
<dbReference type="Proteomes" id="UP000612585">
    <property type="component" value="Unassembled WGS sequence"/>
</dbReference>
<evidence type="ECO:0000259" key="11">
    <source>
        <dbReference type="Pfam" id="PF01370"/>
    </source>
</evidence>
<protein>
    <recommendedName>
        <fullName evidence="6">UDP-glucose 4-epimerase</fullName>
        <ecNumber evidence="5">5.1.3.2</ecNumber>
    </recommendedName>
    <alternativeName>
        <fullName evidence="10">Galactowaldenase</fullName>
    </alternativeName>
    <alternativeName>
        <fullName evidence="9">UDP-galactose 4-epimerase</fullName>
    </alternativeName>
</protein>
<keyword evidence="8" id="KW-0413">Isomerase</keyword>
<dbReference type="GO" id="GO:0003978">
    <property type="term" value="F:UDP-glucose 4-epimerase activity"/>
    <property type="evidence" value="ECO:0007669"/>
    <property type="project" value="UniProtKB-EC"/>
</dbReference>
<dbReference type="Gene3D" id="3.40.50.720">
    <property type="entry name" value="NAD(P)-binding Rossmann-like Domain"/>
    <property type="match status" value="1"/>
</dbReference>
<evidence type="ECO:0000256" key="7">
    <source>
        <dbReference type="ARBA" id="ARBA00023027"/>
    </source>
</evidence>
<dbReference type="InterPro" id="IPR001509">
    <property type="entry name" value="Epimerase_deHydtase"/>
</dbReference>
<dbReference type="GO" id="GO:0006012">
    <property type="term" value="P:galactose metabolic process"/>
    <property type="evidence" value="ECO:0007669"/>
    <property type="project" value="UniProtKB-UniPathway"/>
</dbReference>
<dbReference type="Pfam" id="PF01370">
    <property type="entry name" value="Epimerase"/>
    <property type="match status" value="1"/>
</dbReference>
<evidence type="ECO:0000256" key="3">
    <source>
        <dbReference type="ARBA" id="ARBA00004947"/>
    </source>
</evidence>
<proteinExistence type="inferred from homology"/>
<comment type="pathway">
    <text evidence="3">Carbohydrate metabolism; galactose metabolism.</text>
</comment>
<sequence>MPVTKVLVTGGAGYIGSTVCSALLDRGIQPIILDNLVTGREQFTEGRVFYRGDIADGALVDEIFAVHPEISATIHCAALIVVPESVDNPLRYFRENVSKTVDLLDHLRRNGCERVLFSSSASMYKPGSDFAVDESAAIEPTSPYARTKFMVEGILEDVAAAGQLRAVSLRYFNPIGADPKMRTGLQTRNPSHALGKMIVAWEAGETFTITGVEWPTRDGTGIRDYIHVWDLALAHVQAVVRFDEILPPDGKHGYEAINLGTGNGTTVRELVAAFNAVIGGELPVAEAPPRLGDAAGAFTRSTRAATQLEWEAKFTIEDGIRHSLEWRTLDNERS</sequence>
<dbReference type="EC" id="5.1.3.2" evidence="5"/>
<evidence type="ECO:0000256" key="5">
    <source>
        <dbReference type="ARBA" id="ARBA00013189"/>
    </source>
</evidence>
<comment type="caution">
    <text evidence="12">The sequence shown here is derived from an EMBL/GenBank/DDBJ whole genome shotgun (WGS) entry which is preliminary data.</text>
</comment>
<dbReference type="InterPro" id="IPR036291">
    <property type="entry name" value="NAD(P)-bd_dom_sf"/>
</dbReference>
<dbReference type="InterPro" id="IPR005886">
    <property type="entry name" value="UDP_G4E"/>
</dbReference>
<gene>
    <name evidence="12" type="primary">galE/exoB</name>
    <name evidence="12" type="ORF">Vau01_102480</name>
</gene>
<feature type="domain" description="NAD-dependent epimerase/dehydratase" evidence="11">
    <location>
        <begin position="6"/>
        <end position="248"/>
    </location>
</feature>
<keyword evidence="13" id="KW-1185">Reference proteome</keyword>
<evidence type="ECO:0000256" key="2">
    <source>
        <dbReference type="ARBA" id="ARBA00001911"/>
    </source>
</evidence>
<dbReference type="UniPathway" id="UPA00214"/>